<keyword evidence="2" id="KW-1185">Reference proteome</keyword>
<dbReference type="Proteomes" id="UP000492821">
    <property type="component" value="Unassembled WGS sequence"/>
</dbReference>
<keyword evidence="1" id="KW-1133">Transmembrane helix</keyword>
<keyword evidence="1" id="KW-0472">Membrane</keyword>
<protein>
    <submittedName>
        <fullName evidence="3">F-box domain-containing protein</fullName>
    </submittedName>
</protein>
<reference evidence="2" key="1">
    <citation type="journal article" date="2013" name="Genetics">
        <title>The draft genome and transcriptome of Panagrellus redivivus are shaped by the harsh demands of a free-living lifestyle.</title>
        <authorList>
            <person name="Srinivasan J."/>
            <person name="Dillman A.R."/>
            <person name="Macchietto M.G."/>
            <person name="Heikkinen L."/>
            <person name="Lakso M."/>
            <person name="Fracchia K.M."/>
            <person name="Antoshechkin I."/>
            <person name="Mortazavi A."/>
            <person name="Wong G."/>
            <person name="Sternberg P.W."/>
        </authorList>
    </citation>
    <scope>NUCLEOTIDE SEQUENCE [LARGE SCALE GENOMIC DNA]</scope>
    <source>
        <strain evidence="2">MT8872</strain>
    </source>
</reference>
<reference evidence="3" key="2">
    <citation type="submission" date="2020-10" db="UniProtKB">
        <authorList>
            <consortium name="WormBaseParasite"/>
        </authorList>
    </citation>
    <scope>IDENTIFICATION</scope>
</reference>
<accession>A0A7E4UL36</accession>
<feature type="transmembrane region" description="Helical" evidence="1">
    <location>
        <begin position="232"/>
        <end position="250"/>
    </location>
</feature>
<proteinExistence type="predicted"/>
<evidence type="ECO:0000313" key="2">
    <source>
        <dbReference type="Proteomes" id="UP000492821"/>
    </source>
</evidence>
<organism evidence="2 3">
    <name type="scientific">Panagrellus redivivus</name>
    <name type="common">Microworm</name>
    <dbReference type="NCBI Taxonomy" id="6233"/>
    <lineage>
        <taxon>Eukaryota</taxon>
        <taxon>Metazoa</taxon>
        <taxon>Ecdysozoa</taxon>
        <taxon>Nematoda</taxon>
        <taxon>Chromadorea</taxon>
        <taxon>Rhabditida</taxon>
        <taxon>Tylenchina</taxon>
        <taxon>Panagrolaimomorpha</taxon>
        <taxon>Panagrolaimoidea</taxon>
        <taxon>Panagrolaimidae</taxon>
        <taxon>Panagrellus</taxon>
    </lineage>
</organism>
<dbReference type="AlphaFoldDB" id="A0A7E4UL36"/>
<name>A0A7E4UL36_PANRE</name>
<keyword evidence="1" id="KW-0812">Transmembrane</keyword>
<evidence type="ECO:0000256" key="1">
    <source>
        <dbReference type="SAM" id="Phobius"/>
    </source>
</evidence>
<sequence>MNLLLPKTKKIPLPKLPYGFQERLIALAPLRILNDLGRVCSDVKMFRLFCPTAFDKVLITDNDNVYQEALEEASGDVLEEYHAVLHVDEIVEKKLHIYVADTLLLNCSIHSYKKVMPFITGPYTRLVLNGRITWKQVKWIIHPDIKKICIKAIIQIPGEFYHDFANFLVNQVRDDYNRFAIYHNRNLKTPLQEACRRHKRFLVDYNAPTHLCITTFFHDLVHFPEHCFTFCWLMFIGTSIFFGLLHLIGVDLNRPKYIQV</sequence>
<evidence type="ECO:0000313" key="3">
    <source>
        <dbReference type="WBParaSite" id="Pan_g10021.t1"/>
    </source>
</evidence>
<dbReference type="WBParaSite" id="Pan_g10021.t1">
    <property type="protein sequence ID" value="Pan_g10021.t1"/>
    <property type="gene ID" value="Pan_g10021"/>
</dbReference>